<accession>A0A0M9VR94</accession>
<feature type="compositionally biased region" description="Low complexity" evidence="2">
    <location>
        <begin position="118"/>
        <end position="132"/>
    </location>
</feature>
<dbReference type="GeneID" id="28729522"/>
<dbReference type="SMART" id="SM00355">
    <property type="entry name" value="ZnF_C2H2"/>
    <property type="match status" value="2"/>
</dbReference>
<evidence type="ECO:0000256" key="1">
    <source>
        <dbReference type="PROSITE-ProRule" id="PRU00042"/>
    </source>
</evidence>
<feature type="domain" description="C2H2-type" evidence="3">
    <location>
        <begin position="645"/>
        <end position="670"/>
    </location>
</feature>
<comment type="caution">
    <text evidence="4">The sequence shown here is derived from an EMBL/GenBank/DDBJ whole genome shotgun (WGS) entry which is preliminary data.</text>
</comment>
<keyword evidence="5" id="KW-1185">Reference proteome</keyword>
<feature type="compositionally biased region" description="Low complexity" evidence="2">
    <location>
        <begin position="451"/>
        <end position="460"/>
    </location>
</feature>
<sequence length="670" mass="72509">MEAGDFVLYDDQGRDTDLGDVPSFNRPMFQSYRGAAADTSPLLEEAPVAQMAGPTLSSQSTPMLPRKSPLQRNNLSPTNTPPQPSSGTLGAPLHLLSLQGATDSDASSTPKLTPLFPNISTESNTNTSASSSPNHVLTPPSQPPADQRPWIMPTNDGNSLSFMWKPNDQSAENMQRWKSYWNANGGPRSNQPLSTNLDLAQNQNQVSAGFFPMPADKMTVSPRDLHLDYDEATTPPAKYKDVNLFGDSAPLFPPAPSNDESGAQPSLSQLPMSMETGSSTEEEDDEDEKPFQGGPHTQTNMGQTVPNEQLLEQWSRPMYGGAPRNIPIPSHPHHQDSMSYSQFGPAFSSVSTSSESEDEAGDRTTTKPSTKGTHSGGQPFQRSASGTLGGYGYIPRSQDSTMSTSTESESAPDSRMSMSMTESGYTSREESQPRSPTILDSAQAIEPKTESPPSTLSSTAPPVPTAGRPRRSSSRTRRTNDAHVIPTSAAVGSTSSDSSSPEADGDSDYEQSHHIVHPTPRASRRGRPPRSVAGAHRRTGSANSLHNTVGHPFGTSPTNLQGMTRPNTTSPVAAGSAIRCDYISPITHQVCGTVFHRMYDLARHRITLHLREEAQMVKDGVLKVDQCLVLGKEVDVDKALAELEWNCRVCGATFSRKDAMLRHERLRHHR</sequence>
<feature type="compositionally biased region" description="Polar residues" evidence="2">
    <location>
        <begin position="99"/>
        <end position="111"/>
    </location>
</feature>
<dbReference type="Proteomes" id="UP000037751">
    <property type="component" value="Unassembled WGS sequence"/>
</dbReference>
<proteinExistence type="predicted"/>
<reference evidence="4 5" key="1">
    <citation type="submission" date="2015-07" db="EMBL/GenBank/DDBJ databases">
        <title>Draft Genome Sequence of Malassezia furfur CBS1878 and Malassezia pachydermatis CBS1879.</title>
        <authorList>
            <person name="Triana S."/>
            <person name="Ohm R."/>
            <person name="Gonzalez A."/>
            <person name="DeCock H."/>
            <person name="Restrepo S."/>
            <person name="Celis A."/>
        </authorList>
    </citation>
    <scope>NUCLEOTIDE SEQUENCE [LARGE SCALE GENOMIC DNA]</scope>
    <source>
        <strain evidence="4 5">CBS 1879</strain>
    </source>
</reference>
<feature type="compositionally biased region" description="Polar residues" evidence="2">
    <location>
        <begin position="258"/>
        <end position="279"/>
    </location>
</feature>
<dbReference type="OrthoDB" id="8922241at2759"/>
<feature type="compositionally biased region" description="Polar residues" evidence="2">
    <location>
        <begin position="155"/>
        <end position="165"/>
    </location>
</feature>
<keyword evidence="1" id="KW-0862">Zinc</keyword>
<keyword evidence="1" id="KW-0863">Zinc-finger</keyword>
<feature type="compositionally biased region" description="Low complexity" evidence="2">
    <location>
        <begin position="400"/>
        <end position="409"/>
    </location>
</feature>
<dbReference type="EMBL" id="LGAV01000001">
    <property type="protein sequence ID" value="KOS16352.1"/>
    <property type="molecule type" value="Genomic_DNA"/>
</dbReference>
<dbReference type="VEuPathDB" id="FungiDB:Malapachy_3168"/>
<dbReference type="InterPro" id="IPR036236">
    <property type="entry name" value="Znf_C2H2_sf"/>
</dbReference>
<dbReference type="STRING" id="77020.A0A0M9VR94"/>
<organism evidence="4 5">
    <name type="scientific">Malassezia pachydermatis</name>
    <dbReference type="NCBI Taxonomy" id="77020"/>
    <lineage>
        <taxon>Eukaryota</taxon>
        <taxon>Fungi</taxon>
        <taxon>Dikarya</taxon>
        <taxon>Basidiomycota</taxon>
        <taxon>Ustilaginomycotina</taxon>
        <taxon>Malasseziomycetes</taxon>
        <taxon>Malasseziales</taxon>
        <taxon>Malasseziaceae</taxon>
        <taxon>Malassezia</taxon>
    </lineage>
</organism>
<feature type="compositionally biased region" description="Polar residues" evidence="2">
    <location>
        <begin position="416"/>
        <end position="426"/>
    </location>
</feature>
<feature type="compositionally biased region" description="Polar residues" evidence="2">
    <location>
        <begin position="366"/>
        <end position="386"/>
    </location>
</feature>
<protein>
    <submittedName>
        <fullName evidence="4">Transcription factor</fullName>
    </submittedName>
</protein>
<evidence type="ECO:0000256" key="2">
    <source>
        <dbReference type="SAM" id="MobiDB-lite"/>
    </source>
</evidence>
<feature type="compositionally biased region" description="Basic residues" evidence="2">
    <location>
        <begin position="468"/>
        <end position="477"/>
    </location>
</feature>
<dbReference type="PROSITE" id="PS50157">
    <property type="entry name" value="ZINC_FINGER_C2H2_2"/>
    <property type="match status" value="1"/>
</dbReference>
<feature type="compositionally biased region" description="Low complexity" evidence="2">
    <location>
        <begin position="488"/>
        <end position="502"/>
    </location>
</feature>
<feature type="region of interest" description="Disordered" evidence="2">
    <location>
        <begin position="317"/>
        <end position="550"/>
    </location>
</feature>
<dbReference type="GO" id="GO:0008270">
    <property type="term" value="F:zinc ion binding"/>
    <property type="evidence" value="ECO:0007669"/>
    <property type="project" value="UniProtKB-KW"/>
</dbReference>
<dbReference type="SUPFAM" id="SSF57667">
    <property type="entry name" value="beta-beta-alpha zinc fingers"/>
    <property type="match status" value="1"/>
</dbReference>
<dbReference type="Gene3D" id="3.30.160.60">
    <property type="entry name" value="Classic Zinc Finger"/>
    <property type="match status" value="1"/>
</dbReference>
<feature type="region of interest" description="Disordered" evidence="2">
    <location>
        <begin position="1"/>
        <end position="25"/>
    </location>
</feature>
<gene>
    <name evidence="4" type="ORF">Malapachy_3168</name>
</gene>
<name>A0A0M9VR94_9BASI</name>
<keyword evidence="1" id="KW-0479">Metal-binding</keyword>
<evidence type="ECO:0000259" key="3">
    <source>
        <dbReference type="PROSITE" id="PS50157"/>
    </source>
</evidence>
<feature type="region of interest" description="Disordered" evidence="2">
    <location>
        <begin position="40"/>
        <end position="165"/>
    </location>
</feature>
<dbReference type="AlphaFoldDB" id="A0A0M9VR94"/>
<dbReference type="InterPro" id="IPR013087">
    <property type="entry name" value="Znf_C2H2_type"/>
</dbReference>
<dbReference type="RefSeq" id="XP_017993984.1">
    <property type="nucleotide sequence ID" value="XM_018137646.1"/>
</dbReference>
<dbReference type="PROSITE" id="PS00028">
    <property type="entry name" value="ZINC_FINGER_C2H2_1"/>
    <property type="match status" value="1"/>
</dbReference>
<evidence type="ECO:0000313" key="5">
    <source>
        <dbReference type="Proteomes" id="UP000037751"/>
    </source>
</evidence>
<evidence type="ECO:0000313" key="4">
    <source>
        <dbReference type="EMBL" id="KOS16352.1"/>
    </source>
</evidence>
<feature type="region of interest" description="Disordered" evidence="2">
    <location>
        <begin position="249"/>
        <end position="303"/>
    </location>
</feature>